<gene>
    <name evidence="4" type="ORF">PMEA_00025932</name>
</gene>
<keyword evidence="1" id="KW-0175">Coiled coil</keyword>
<protein>
    <recommendedName>
        <fullName evidence="3">DUF4795 domain-containing protein</fullName>
    </recommendedName>
</protein>
<name>A0AAU9VVQ3_9CNID</name>
<keyword evidence="5" id="KW-1185">Reference proteome</keyword>
<evidence type="ECO:0000256" key="1">
    <source>
        <dbReference type="SAM" id="Coils"/>
    </source>
</evidence>
<dbReference type="Pfam" id="PF16043">
    <property type="entry name" value="DUF4795"/>
    <property type="match status" value="1"/>
</dbReference>
<sequence length="883" mass="100266">MAIRVELDQLLNLSLGTPELGAVNFNILHGVIREILNHLGIEKKAKDIVDNGHFKAAFALLKTSQESFQSGEKGEDVECSTGERGNTDKTPFPVAVSSLPFQNNLESKVASIEKRLDVLDDLPSDAEILQRAKQKKEGRTPVGDMWQFININRRLGATETGIEKLTSLLDTMMKEVSEVKETAAEIDDLKNKLAELEKLNSSLSERISALESVDNSEERKKMEDLLKEMEHLKKQVDGLPTMDDLNNLDIYVKWPQLEEALNARRSRTPSAKSRVSTPKPRTPTPPPPRTPSPPHPSPEALEALRQIGELMDKHEVLIEQVDVLEEQMPKKANLEDLDELRKRPDVPDDIMDQLKLLKDGLDAINKWKEEKTIPADLESQLASLREGLSLLNDNKQQIESMKEQLQSLKKVSDMLSYHNEKIKEFILNNVYSIIMVLYVCEITMLCCRMFKLQMIPDDLLDQLNKLKYLEKTITQMKEFNDQLPSRLQRIEDRLKEDTEREIRTLRDGLRLLNNQLEKYKKMRETIPNSASSGKGKDGDALSALRSMLTELQGEQEKLNSTTKELIEEHNRKQKHIDALYTYADRLQEVKADKEQVAMEMDVKADKRALDNLISRSKFDQSIGGLEQSMQELLHRLDGQESSLSDALARLAGDIDQKLDRLELDPLKDYFEKKIKNMKCKHVDLPLSDDPAAGFRKALLRFHCISCDRPVDMIPGHPNPALPQTPGLPPSRSGRPYTTFELDQIRQMHRGGYTYEQEVATTTARACGGSHTVTFPHRRTARFNQYYYYREDDTPVPIPPRDETELIGQDGHIYKGRFDGNMVGVAELPPNPKSPRAMSAKRASSPQPPRNGSPITRRPRSAAVPTSPRNQKEEEVEPARVVVP</sequence>
<dbReference type="InterPro" id="IPR032013">
    <property type="entry name" value="DUF4795"/>
</dbReference>
<organism evidence="4 5">
    <name type="scientific">Pocillopora meandrina</name>
    <dbReference type="NCBI Taxonomy" id="46732"/>
    <lineage>
        <taxon>Eukaryota</taxon>
        <taxon>Metazoa</taxon>
        <taxon>Cnidaria</taxon>
        <taxon>Anthozoa</taxon>
        <taxon>Hexacorallia</taxon>
        <taxon>Scleractinia</taxon>
        <taxon>Astrocoeniina</taxon>
        <taxon>Pocilloporidae</taxon>
        <taxon>Pocillopora</taxon>
    </lineage>
</organism>
<evidence type="ECO:0000259" key="3">
    <source>
        <dbReference type="Pfam" id="PF16043"/>
    </source>
</evidence>
<dbReference type="PANTHER" id="PTHR47080">
    <property type="entry name" value="CHROMOSOME 16 OPEN READING FRAME 96"/>
    <property type="match status" value="1"/>
</dbReference>
<evidence type="ECO:0000313" key="5">
    <source>
        <dbReference type="Proteomes" id="UP001159428"/>
    </source>
</evidence>
<comment type="caution">
    <text evidence="4">The sequence shown here is derived from an EMBL/GenBank/DDBJ whole genome shotgun (WGS) entry which is preliminary data.</text>
</comment>
<feature type="compositionally biased region" description="Pro residues" evidence="2">
    <location>
        <begin position="280"/>
        <end position="297"/>
    </location>
</feature>
<feature type="coiled-coil region" evidence="1">
    <location>
        <begin position="162"/>
        <end position="235"/>
    </location>
</feature>
<feature type="region of interest" description="Disordered" evidence="2">
    <location>
        <begin position="823"/>
        <end position="883"/>
    </location>
</feature>
<feature type="domain" description="DUF4795" evidence="3">
    <location>
        <begin position="535"/>
        <end position="736"/>
    </location>
</feature>
<feature type="coiled-coil region" evidence="1">
    <location>
        <begin position="495"/>
        <end position="568"/>
    </location>
</feature>
<feature type="region of interest" description="Disordered" evidence="2">
    <location>
        <begin position="262"/>
        <end position="299"/>
    </location>
</feature>
<proteinExistence type="predicted"/>
<dbReference type="PANTHER" id="PTHR47080:SF2">
    <property type="entry name" value="GLUTAMINE-RICH PROTEIN 2"/>
    <property type="match status" value="1"/>
</dbReference>
<evidence type="ECO:0000313" key="4">
    <source>
        <dbReference type="EMBL" id="CAH3040305.1"/>
    </source>
</evidence>
<evidence type="ECO:0000256" key="2">
    <source>
        <dbReference type="SAM" id="MobiDB-lite"/>
    </source>
</evidence>
<feature type="region of interest" description="Disordered" evidence="2">
    <location>
        <begin position="71"/>
        <end position="90"/>
    </location>
</feature>
<dbReference type="AlphaFoldDB" id="A0AAU9VVQ3"/>
<reference evidence="4 5" key="1">
    <citation type="submission" date="2022-05" db="EMBL/GenBank/DDBJ databases">
        <authorList>
            <consortium name="Genoscope - CEA"/>
            <person name="William W."/>
        </authorList>
    </citation>
    <scope>NUCLEOTIDE SEQUENCE [LARGE SCALE GENOMIC DNA]</scope>
</reference>
<dbReference type="EMBL" id="CALNXJ010000005">
    <property type="protein sequence ID" value="CAH3040305.1"/>
    <property type="molecule type" value="Genomic_DNA"/>
</dbReference>
<accession>A0AAU9VVQ3</accession>
<dbReference type="Proteomes" id="UP001159428">
    <property type="component" value="Unassembled WGS sequence"/>
</dbReference>